<feature type="transmembrane region" description="Helical" evidence="1">
    <location>
        <begin position="12"/>
        <end position="35"/>
    </location>
</feature>
<evidence type="ECO:0000313" key="2">
    <source>
        <dbReference type="EMBL" id="JAW15929.1"/>
    </source>
</evidence>
<keyword evidence="1" id="KW-1133">Transmembrane helix</keyword>
<reference evidence="2" key="1">
    <citation type="journal article" date="2018" name="PLoS Negl. Trop. Dis.">
        <title>An insight into the salivary gland and fat body transcriptome of Panstrongylus lignarius (Hemiptera: Heteroptera), the main vector of Chagas disease in Peru.</title>
        <authorList>
            <person name="Nevoa J.C."/>
            <person name="Mendes M.T."/>
            <person name="da Silva M.V."/>
            <person name="Soares S.C."/>
            <person name="Oliveira C.J.F."/>
            <person name="Ribeiro J.M.C."/>
        </authorList>
    </citation>
    <scope>NUCLEOTIDE SEQUENCE</scope>
</reference>
<name>A0A224Y602_9HEMI</name>
<dbReference type="AlphaFoldDB" id="A0A224Y602"/>
<feature type="transmembrane region" description="Helical" evidence="1">
    <location>
        <begin position="47"/>
        <end position="66"/>
    </location>
</feature>
<accession>A0A224Y602</accession>
<protein>
    <submittedName>
        <fullName evidence="2">Uncharacterized protein</fullName>
    </submittedName>
</protein>
<keyword evidence="1" id="KW-0472">Membrane</keyword>
<keyword evidence="1" id="KW-0812">Transmembrane</keyword>
<evidence type="ECO:0000256" key="1">
    <source>
        <dbReference type="SAM" id="Phobius"/>
    </source>
</evidence>
<proteinExistence type="predicted"/>
<dbReference type="EMBL" id="GFTR01000497">
    <property type="protein sequence ID" value="JAW15929.1"/>
    <property type="molecule type" value="Transcribed_RNA"/>
</dbReference>
<organism evidence="2">
    <name type="scientific">Panstrongylus lignarius</name>
    <dbReference type="NCBI Taxonomy" id="156445"/>
    <lineage>
        <taxon>Eukaryota</taxon>
        <taxon>Metazoa</taxon>
        <taxon>Ecdysozoa</taxon>
        <taxon>Arthropoda</taxon>
        <taxon>Hexapoda</taxon>
        <taxon>Insecta</taxon>
        <taxon>Pterygota</taxon>
        <taxon>Neoptera</taxon>
        <taxon>Paraneoptera</taxon>
        <taxon>Hemiptera</taxon>
        <taxon>Heteroptera</taxon>
        <taxon>Panheteroptera</taxon>
        <taxon>Cimicomorpha</taxon>
        <taxon>Reduviidae</taxon>
        <taxon>Triatominae</taxon>
        <taxon>Panstrongylus</taxon>
    </lineage>
</organism>
<sequence>MKCLNSFFYSTFWLHCFFFVFTRCLLWEAHLYMFINKQEMLVIKTFITIKSLVGNIFKIVSCYHYLVFPVLYP</sequence>